<gene>
    <name evidence="3" type="ORF">GCM10023224_50720</name>
</gene>
<keyword evidence="1" id="KW-0560">Oxidoreductase</keyword>
<comment type="caution">
    <text evidence="3">The sequence shown here is derived from an EMBL/GenBank/DDBJ whole genome shotgun (WGS) entry which is preliminary data.</text>
</comment>
<evidence type="ECO:0000313" key="4">
    <source>
        <dbReference type="Proteomes" id="UP001499993"/>
    </source>
</evidence>
<protein>
    <submittedName>
        <fullName evidence="3">Pyridoxamine 5'-phosphate oxidase family protein</fullName>
    </submittedName>
</protein>
<dbReference type="Proteomes" id="UP001499993">
    <property type="component" value="Unassembled WGS sequence"/>
</dbReference>
<dbReference type="Pfam" id="PF01243">
    <property type="entry name" value="PNPOx_N"/>
    <property type="match status" value="1"/>
</dbReference>
<organism evidence="3 4">
    <name type="scientific">Streptomonospora halophila</name>
    <dbReference type="NCBI Taxonomy" id="427369"/>
    <lineage>
        <taxon>Bacteria</taxon>
        <taxon>Bacillati</taxon>
        <taxon>Actinomycetota</taxon>
        <taxon>Actinomycetes</taxon>
        <taxon>Streptosporangiales</taxon>
        <taxon>Nocardiopsidaceae</taxon>
        <taxon>Streptomonospora</taxon>
    </lineage>
</organism>
<dbReference type="EMBL" id="BAABIK010000055">
    <property type="protein sequence ID" value="GAA4958594.1"/>
    <property type="molecule type" value="Genomic_DNA"/>
</dbReference>
<evidence type="ECO:0000313" key="3">
    <source>
        <dbReference type="EMBL" id="GAA4958594.1"/>
    </source>
</evidence>
<feature type="domain" description="Pyridoxamine 5'-phosphate oxidase N-terminal" evidence="2">
    <location>
        <begin position="32"/>
        <end position="126"/>
    </location>
</feature>
<evidence type="ECO:0000256" key="1">
    <source>
        <dbReference type="ARBA" id="ARBA00023002"/>
    </source>
</evidence>
<dbReference type="PANTHER" id="PTHR35176:SF6">
    <property type="entry name" value="HEME OXYGENASE HI_0854-RELATED"/>
    <property type="match status" value="1"/>
</dbReference>
<name>A0ABP9H3Y5_9ACTN</name>
<reference evidence="4" key="1">
    <citation type="journal article" date="2019" name="Int. J. Syst. Evol. Microbiol.">
        <title>The Global Catalogue of Microorganisms (GCM) 10K type strain sequencing project: providing services to taxonomists for standard genome sequencing and annotation.</title>
        <authorList>
            <consortium name="The Broad Institute Genomics Platform"/>
            <consortium name="The Broad Institute Genome Sequencing Center for Infectious Disease"/>
            <person name="Wu L."/>
            <person name="Ma J."/>
        </authorList>
    </citation>
    <scope>NUCLEOTIDE SEQUENCE [LARGE SCALE GENOMIC DNA]</scope>
    <source>
        <strain evidence="4">JCM 18123</strain>
    </source>
</reference>
<dbReference type="RefSeq" id="WP_345559452.1">
    <property type="nucleotide sequence ID" value="NZ_BAABIK010000055.1"/>
</dbReference>
<accession>A0ABP9H3Y5</accession>
<evidence type="ECO:0000259" key="2">
    <source>
        <dbReference type="Pfam" id="PF01243"/>
    </source>
</evidence>
<sequence>MDEIPTRTPSAAPTAEPVSWAEFSAAEPAFAAEVRSVFAAAEHHVLATLRADGSPRVSGTEVNLGGAELLLGSMPGARKARDLQRDGRLALHAAPGPMDTGDAKIAGAAVEVTNPEEARALFADPGADPGESHLFRVLIGEVVLTSVTAGRLRIRHWRPGRGLADDYRD</sequence>
<proteinExistence type="predicted"/>
<keyword evidence="4" id="KW-1185">Reference proteome</keyword>
<dbReference type="InterPro" id="IPR011576">
    <property type="entry name" value="Pyridox_Oxase_N"/>
</dbReference>
<dbReference type="InterPro" id="IPR052019">
    <property type="entry name" value="F420H2_bilvrd_red/Heme_oxyg"/>
</dbReference>
<dbReference type="SUPFAM" id="SSF50475">
    <property type="entry name" value="FMN-binding split barrel"/>
    <property type="match status" value="1"/>
</dbReference>
<dbReference type="PANTHER" id="PTHR35176">
    <property type="entry name" value="HEME OXYGENASE HI_0854-RELATED"/>
    <property type="match status" value="1"/>
</dbReference>
<dbReference type="Gene3D" id="2.30.110.10">
    <property type="entry name" value="Electron Transport, Fmn-binding Protein, Chain A"/>
    <property type="match status" value="1"/>
</dbReference>
<dbReference type="InterPro" id="IPR012349">
    <property type="entry name" value="Split_barrel_FMN-bd"/>
</dbReference>